<sequence>MLGQLGYEINKGNIPSELVEEVKVFIDKYSSSGKGSLGNRTKAEQIEEADNLIKKILGN</sequence>
<gene>
    <name evidence="1" type="ORF">UR35_C0002G0153</name>
</gene>
<protein>
    <submittedName>
        <fullName evidence="1">Uncharacterized protein</fullName>
    </submittedName>
</protein>
<comment type="caution">
    <text evidence="1">The sequence shown here is derived from an EMBL/GenBank/DDBJ whole genome shotgun (WGS) entry which is preliminary data.</text>
</comment>
<dbReference type="Proteomes" id="UP000034778">
    <property type="component" value="Unassembled WGS sequence"/>
</dbReference>
<proteinExistence type="predicted"/>
<accession>A0A0G0C2C8</accession>
<evidence type="ECO:0000313" key="1">
    <source>
        <dbReference type="EMBL" id="KKP45320.1"/>
    </source>
</evidence>
<dbReference type="AlphaFoldDB" id="A0A0G0C2C8"/>
<name>A0A0G0C2C8_9BACT</name>
<organism evidence="1 2">
    <name type="scientific">Candidatus Woesebacteria bacterium GW2011_GWB1_33_22</name>
    <dbReference type="NCBI Taxonomy" id="1618566"/>
    <lineage>
        <taxon>Bacteria</taxon>
        <taxon>Candidatus Woeseibacteriota</taxon>
    </lineage>
</organism>
<dbReference type="STRING" id="1618566.UR35_C0002G0153"/>
<reference evidence="1 2" key="1">
    <citation type="journal article" date="2015" name="Nature">
        <title>rRNA introns, odd ribosomes, and small enigmatic genomes across a large radiation of phyla.</title>
        <authorList>
            <person name="Brown C.T."/>
            <person name="Hug L.A."/>
            <person name="Thomas B.C."/>
            <person name="Sharon I."/>
            <person name="Castelle C.J."/>
            <person name="Singh A."/>
            <person name="Wilkins M.J."/>
            <person name="Williams K.H."/>
            <person name="Banfield J.F."/>
        </authorList>
    </citation>
    <scope>NUCLEOTIDE SEQUENCE [LARGE SCALE GENOMIC DNA]</scope>
</reference>
<evidence type="ECO:0000313" key="2">
    <source>
        <dbReference type="Proteomes" id="UP000034778"/>
    </source>
</evidence>
<dbReference type="EMBL" id="LBOW01000002">
    <property type="protein sequence ID" value="KKP45320.1"/>
    <property type="molecule type" value="Genomic_DNA"/>
</dbReference>